<dbReference type="GO" id="GO:0032922">
    <property type="term" value="P:circadian regulation of gene expression"/>
    <property type="evidence" value="ECO:0007669"/>
    <property type="project" value="TreeGrafter"/>
</dbReference>
<dbReference type="RefSeq" id="WP_161316185.1">
    <property type="nucleotide sequence ID" value="NZ_WTUW01000002.1"/>
</dbReference>
<dbReference type="SUPFAM" id="SSF48173">
    <property type="entry name" value="Cryptochrome/photolyase FAD-binding domain"/>
    <property type="match status" value="1"/>
</dbReference>
<dbReference type="PROSITE" id="PS51645">
    <property type="entry name" value="PHR_CRY_ALPHA_BETA"/>
    <property type="match status" value="1"/>
</dbReference>
<evidence type="ECO:0000256" key="8">
    <source>
        <dbReference type="PIRSR" id="PIRSR602081-1"/>
    </source>
</evidence>
<dbReference type="SUPFAM" id="SSF52425">
    <property type="entry name" value="Cryptochrome/photolyase, N-terminal domain"/>
    <property type="match status" value="1"/>
</dbReference>
<dbReference type="Pfam" id="PF03441">
    <property type="entry name" value="FAD_binding_7"/>
    <property type="match status" value="1"/>
</dbReference>
<dbReference type="PRINTS" id="PR00147">
    <property type="entry name" value="DNAPHOTLYASE"/>
</dbReference>
<dbReference type="GO" id="GO:0003677">
    <property type="term" value="F:DNA binding"/>
    <property type="evidence" value="ECO:0007669"/>
    <property type="project" value="TreeGrafter"/>
</dbReference>
<dbReference type="PANTHER" id="PTHR11455:SF18">
    <property type="entry name" value="SI:CH1073-390K14.1"/>
    <property type="match status" value="1"/>
</dbReference>
<evidence type="ECO:0000256" key="6">
    <source>
        <dbReference type="ARBA" id="ARBA00022991"/>
    </source>
</evidence>
<keyword evidence="12" id="KW-0456">Lyase</keyword>
<feature type="binding site" evidence="8">
    <location>
        <position position="278"/>
    </location>
    <ligand>
        <name>FAD</name>
        <dbReference type="ChEBI" id="CHEBI:57692"/>
    </ligand>
</feature>
<dbReference type="InterPro" id="IPR006050">
    <property type="entry name" value="DNA_photolyase_N"/>
</dbReference>
<dbReference type="FunFam" id="1.10.579.10:FF:000003">
    <property type="entry name" value="Deoxyribodipyrimidine photo-lyase"/>
    <property type="match status" value="1"/>
</dbReference>
<evidence type="ECO:0000256" key="2">
    <source>
        <dbReference type="ARBA" id="ARBA00013149"/>
    </source>
</evidence>
<dbReference type="InterPro" id="IPR014729">
    <property type="entry name" value="Rossmann-like_a/b/a_fold"/>
</dbReference>
<sequence length="485" mass="55235">MTDSSSKSALAIHWFRQDLRLSDNPALTAAVKVGKLLPIYILDDQNSGEHKMGGASRWWLHYSLTALNKSLQGKLRVFHGDATEILPRLAQETGTKTVTWNRCYEPWRINRDKKILTDLEHLGVEVISTNGSLLWEPWDVLKADGTPYRVFTPFYRKGCLKGTAPRKPIKVPENITFSDDKGTGAAVTISDLSLLSSNWDIKKSPDWVPGEKGAQDRIRYFLDNGIKGYNKGRDFPAAEKCSNLSPHLHLGEISPHQIWYSLAFQAHLLESGEDLDQFQMELAWREFSYSLLFYNADLPDTNLQKKFDYFQWRKDETALQAWQTGNTGIPFVDAGMRELWQTGFMHNRVRMVAASFLVKNLMIDWKEGARWFWDCLVDADLANNSASWQWVAGCGADAAPYFRIFNPATQGVRFDPKGEYTRKYVPELAGLPDKWLFNPWEAPKEVLDAAGIVLDETYPAPIVDLKTSRQRALDAFSDMKEKQPS</sequence>
<feature type="site" description="Electron transfer via tryptophanyl radical" evidence="9">
    <location>
        <position position="312"/>
    </location>
</feature>
<keyword evidence="13" id="KW-1185">Reference proteome</keyword>
<dbReference type="GO" id="GO:0005737">
    <property type="term" value="C:cytoplasm"/>
    <property type="evidence" value="ECO:0007669"/>
    <property type="project" value="TreeGrafter"/>
</dbReference>
<dbReference type="GO" id="GO:0003904">
    <property type="term" value="F:deoxyribodipyrimidine photo-lyase activity"/>
    <property type="evidence" value="ECO:0007669"/>
    <property type="project" value="UniProtKB-EC"/>
</dbReference>
<dbReference type="Gene3D" id="3.40.50.620">
    <property type="entry name" value="HUPs"/>
    <property type="match status" value="1"/>
</dbReference>
<evidence type="ECO:0000256" key="10">
    <source>
        <dbReference type="RuleBase" id="RU004182"/>
    </source>
</evidence>
<evidence type="ECO:0000256" key="4">
    <source>
        <dbReference type="ARBA" id="ARBA00022630"/>
    </source>
</evidence>
<proteinExistence type="inferred from homology"/>
<dbReference type="InterPro" id="IPR002081">
    <property type="entry name" value="Cryptochrome/DNA_photolyase_1"/>
</dbReference>
<comment type="cofactor">
    <cofactor evidence="1">
        <name>(6R)-5,10-methylene-5,6,7,8-tetrahydrofolate</name>
        <dbReference type="ChEBI" id="CHEBI:15636"/>
    </cofactor>
</comment>
<gene>
    <name evidence="12" type="ORF">GQE98_13790</name>
</gene>
<dbReference type="InterPro" id="IPR018394">
    <property type="entry name" value="DNA_photolyase_1_CS_C"/>
</dbReference>
<accession>A0A6L8WAH3</accession>
<evidence type="ECO:0000256" key="9">
    <source>
        <dbReference type="PIRSR" id="PIRSR602081-2"/>
    </source>
</evidence>
<dbReference type="InterPro" id="IPR005101">
    <property type="entry name" value="Cryptochr/Photolyase_FAD-bd"/>
</dbReference>
<evidence type="ECO:0000256" key="1">
    <source>
        <dbReference type="ARBA" id="ARBA00001932"/>
    </source>
</evidence>
<feature type="domain" description="Photolyase/cryptochrome alpha/beta" evidence="11">
    <location>
        <begin position="9"/>
        <end position="134"/>
    </location>
</feature>
<evidence type="ECO:0000256" key="3">
    <source>
        <dbReference type="ARBA" id="ARBA00014046"/>
    </source>
</evidence>
<dbReference type="GO" id="GO:0071949">
    <property type="term" value="F:FAD binding"/>
    <property type="evidence" value="ECO:0007669"/>
    <property type="project" value="TreeGrafter"/>
</dbReference>
<dbReference type="PANTHER" id="PTHR11455">
    <property type="entry name" value="CRYPTOCHROME"/>
    <property type="match status" value="1"/>
</dbReference>
<dbReference type="EC" id="4.1.99.3" evidence="2"/>
<feature type="site" description="Electron transfer via tryptophanyl radical" evidence="9">
    <location>
        <position position="388"/>
    </location>
</feature>
<dbReference type="Pfam" id="PF00875">
    <property type="entry name" value="DNA_photolyase"/>
    <property type="match status" value="1"/>
</dbReference>
<comment type="cofactor">
    <cofactor evidence="8">
        <name>FAD</name>
        <dbReference type="ChEBI" id="CHEBI:57692"/>
    </cofactor>
    <text evidence="8">Binds 1 FAD per subunit.</text>
</comment>
<evidence type="ECO:0000313" key="13">
    <source>
        <dbReference type="Proteomes" id="UP000476030"/>
    </source>
</evidence>
<dbReference type="PROSITE" id="PS00691">
    <property type="entry name" value="DNA_PHOTOLYASES_1_2"/>
    <property type="match status" value="1"/>
</dbReference>
<comment type="similarity">
    <text evidence="10">Belongs to the DNA photolyase family.</text>
</comment>
<name>A0A6L8WAH3_9PROT</name>
<dbReference type="GO" id="GO:0000719">
    <property type="term" value="P:photoreactive repair"/>
    <property type="evidence" value="ECO:0007669"/>
    <property type="project" value="UniProtKB-ARBA"/>
</dbReference>
<feature type="binding site" evidence="8">
    <location>
        <position position="229"/>
    </location>
    <ligand>
        <name>FAD</name>
        <dbReference type="ChEBI" id="CHEBI:57692"/>
    </ligand>
</feature>
<feature type="binding site" evidence="8">
    <location>
        <begin position="378"/>
        <end position="380"/>
    </location>
    <ligand>
        <name>FAD</name>
        <dbReference type="ChEBI" id="CHEBI:57692"/>
    </ligand>
</feature>
<dbReference type="GO" id="GO:0043153">
    <property type="term" value="P:entrainment of circadian clock by photoperiod"/>
    <property type="evidence" value="ECO:0007669"/>
    <property type="project" value="TreeGrafter"/>
</dbReference>
<dbReference type="Gene3D" id="1.25.40.80">
    <property type="match status" value="1"/>
</dbReference>
<comment type="caution">
    <text evidence="12">The sequence shown here is derived from an EMBL/GenBank/DDBJ whole genome shotgun (WGS) entry which is preliminary data.</text>
</comment>
<dbReference type="Gene3D" id="1.10.579.10">
    <property type="entry name" value="DNA Cyclobutane Dipyrimidine Photolyase, subunit A, domain 3"/>
    <property type="match status" value="1"/>
</dbReference>
<protein>
    <recommendedName>
        <fullName evidence="3">Deoxyribodipyrimidine photo-lyase</fullName>
        <ecNumber evidence="2">4.1.99.3</ecNumber>
    </recommendedName>
</protein>
<keyword evidence="4 8" id="KW-0285">Flavoprotein</keyword>
<dbReference type="InterPro" id="IPR036134">
    <property type="entry name" value="Crypto/Photolyase_FAD-like_sf"/>
</dbReference>
<evidence type="ECO:0000256" key="7">
    <source>
        <dbReference type="ARBA" id="ARBA00033999"/>
    </source>
</evidence>
<keyword evidence="5 8" id="KW-0274">FAD</keyword>
<evidence type="ECO:0000256" key="5">
    <source>
        <dbReference type="ARBA" id="ARBA00022827"/>
    </source>
</evidence>
<feature type="site" description="Electron transfer via tryptophanyl radical" evidence="9">
    <location>
        <position position="365"/>
    </location>
</feature>
<evidence type="ECO:0000313" key="12">
    <source>
        <dbReference type="EMBL" id="MZR31709.1"/>
    </source>
</evidence>
<dbReference type="AlphaFoldDB" id="A0A6L8WAH3"/>
<dbReference type="EMBL" id="WTUW01000002">
    <property type="protein sequence ID" value="MZR31709.1"/>
    <property type="molecule type" value="Genomic_DNA"/>
</dbReference>
<dbReference type="Proteomes" id="UP000476030">
    <property type="component" value="Unassembled WGS sequence"/>
</dbReference>
<evidence type="ECO:0000259" key="11">
    <source>
        <dbReference type="PROSITE" id="PS51645"/>
    </source>
</evidence>
<reference evidence="12 13" key="1">
    <citation type="submission" date="2019-12" db="EMBL/GenBank/DDBJ databases">
        <title>Snethiella sp. nov. sp. isolated from sea sand.</title>
        <authorList>
            <person name="Kim J."/>
            <person name="Jeong S.E."/>
            <person name="Jung H.S."/>
            <person name="Jeon C.O."/>
        </authorList>
    </citation>
    <scope>NUCLEOTIDE SEQUENCE [LARGE SCALE GENOMIC DNA]</scope>
    <source>
        <strain evidence="12 13">DP05</strain>
    </source>
</reference>
<organism evidence="12 13">
    <name type="scientific">Sneathiella litorea</name>
    <dbReference type="NCBI Taxonomy" id="2606216"/>
    <lineage>
        <taxon>Bacteria</taxon>
        <taxon>Pseudomonadati</taxon>
        <taxon>Pseudomonadota</taxon>
        <taxon>Alphaproteobacteria</taxon>
        <taxon>Sneathiellales</taxon>
        <taxon>Sneathiellaceae</taxon>
        <taxon>Sneathiella</taxon>
    </lineage>
</organism>
<dbReference type="InterPro" id="IPR036155">
    <property type="entry name" value="Crypto/Photolyase_N_sf"/>
</dbReference>
<comment type="catalytic activity">
    <reaction evidence="7">
        <text>cyclobutadipyrimidine (in DNA) = 2 pyrimidine residues (in DNA).</text>
        <dbReference type="EC" id="4.1.99.3"/>
    </reaction>
</comment>
<keyword evidence="6 10" id="KW-0157">Chromophore</keyword>